<reference evidence="2 3" key="1">
    <citation type="submission" date="2021-01" db="EMBL/GenBank/DDBJ databases">
        <title>Genome seq and assembly of Devosia sp. LEGU1.</title>
        <authorList>
            <person name="Chhetri G."/>
        </authorList>
    </citation>
    <scope>NUCLEOTIDE SEQUENCE [LARGE SCALE GENOMIC DNA]</scope>
    <source>
        <strain evidence="2 3">LEGU1</strain>
    </source>
</reference>
<dbReference type="InterPro" id="IPR000600">
    <property type="entry name" value="ROK"/>
</dbReference>
<dbReference type="SUPFAM" id="SSF53067">
    <property type="entry name" value="Actin-like ATPase domain"/>
    <property type="match status" value="1"/>
</dbReference>
<gene>
    <name evidence="2" type="ORF">JI748_13530</name>
</gene>
<dbReference type="Gene3D" id="1.10.10.10">
    <property type="entry name" value="Winged helix-like DNA-binding domain superfamily/Winged helix DNA-binding domain"/>
    <property type="match status" value="1"/>
</dbReference>
<accession>A0ABX7C3E9</accession>
<keyword evidence="3" id="KW-1185">Reference proteome</keyword>
<dbReference type="PANTHER" id="PTHR18964">
    <property type="entry name" value="ROK (REPRESSOR, ORF, KINASE) FAMILY"/>
    <property type="match status" value="1"/>
</dbReference>
<protein>
    <submittedName>
        <fullName evidence="2">ROK family transcriptional regulator</fullName>
    </submittedName>
</protein>
<dbReference type="SUPFAM" id="SSF46785">
    <property type="entry name" value="Winged helix' DNA-binding domain"/>
    <property type="match status" value="1"/>
</dbReference>
<evidence type="ECO:0000313" key="2">
    <source>
        <dbReference type="EMBL" id="QQR38765.1"/>
    </source>
</evidence>
<dbReference type="RefSeq" id="WP_201631583.1">
    <property type="nucleotide sequence ID" value="NZ_CP068046.1"/>
</dbReference>
<dbReference type="Pfam" id="PF12802">
    <property type="entry name" value="MarR_2"/>
    <property type="match status" value="1"/>
</dbReference>
<sequence length="383" mass="41262">MTASNEPTRDIFDTGGRGVRHQGLRRANEKAVLTVIGFNTGVSNAEISRLSGLAPQTVSAILVDLEQSGLIERGEVLRGRRGQPATPIQLRASGAFGIGVELSWTHLDAVLIDMHANVLRHQRIEYLFPDASTIFTRIAEIVSELTSVLSPAERERLLDLGLAMPGRLAENLELVGAPPEQEVLWRGADPVALLHDATGLEVTILNDGNAACWAELIALERPRPANVLYFLVSRYVAAGIVGDGALWEGPTGNGANLGSMLVQFDGSGPREAHFMASAWALEQKRTEAHAEEDGDLVTAWIDQSARTLARVAFNAMTVVESPLLVIDTVLGAEITKRLAERLVAELAALPVRGFNPPRVVCGVHGKLAPAIGAAELPMFRRYF</sequence>
<feature type="domain" description="HTH marR-type" evidence="1">
    <location>
        <begin position="25"/>
        <end position="81"/>
    </location>
</feature>
<dbReference type="Proteomes" id="UP000595857">
    <property type="component" value="Chromosome"/>
</dbReference>
<dbReference type="InterPro" id="IPR043129">
    <property type="entry name" value="ATPase_NBD"/>
</dbReference>
<dbReference type="InterPro" id="IPR036390">
    <property type="entry name" value="WH_DNA-bd_sf"/>
</dbReference>
<dbReference type="CDD" id="cd23763">
    <property type="entry name" value="ASKHA_ATPase_ROK"/>
    <property type="match status" value="1"/>
</dbReference>
<organism evidence="2 3">
    <name type="scientific">Devosia rhizoryzae</name>
    <dbReference type="NCBI Taxonomy" id="2774137"/>
    <lineage>
        <taxon>Bacteria</taxon>
        <taxon>Pseudomonadati</taxon>
        <taxon>Pseudomonadota</taxon>
        <taxon>Alphaproteobacteria</taxon>
        <taxon>Hyphomicrobiales</taxon>
        <taxon>Devosiaceae</taxon>
        <taxon>Devosia</taxon>
    </lineage>
</organism>
<dbReference type="Pfam" id="PF00480">
    <property type="entry name" value="ROK"/>
    <property type="match status" value="1"/>
</dbReference>
<dbReference type="InterPro" id="IPR000835">
    <property type="entry name" value="HTH_MarR-typ"/>
</dbReference>
<dbReference type="InterPro" id="IPR036388">
    <property type="entry name" value="WH-like_DNA-bd_sf"/>
</dbReference>
<dbReference type="Gene3D" id="3.30.420.40">
    <property type="match status" value="2"/>
</dbReference>
<dbReference type="EMBL" id="CP068046">
    <property type="protein sequence ID" value="QQR38765.1"/>
    <property type="molecule type" value="Genomic_DNA"/>
</dbReference>
<evidence type="ECO:0000259" key="1">
    <source>
        <dbReference type="Pfam" id="PF12802"/>
    </source>
</evidence>
<name>A0ABX7C3E9_9HYPH</name>
<proteinExistence type="predicted"/>
<dbReference type="PANTHER" id="PTHR18964:SF169">
    <property type="entry name" value="N-ACETYLMANNOSAMINE KINASE"/>
    <property type="match status" value="1"/>
</dbReference>
<evidence type="ECO:0000313" key="3">
    <source>
        <dbReference type="Proteomes" id="UP000595857"/>
    </source>
</evidence>